<reference evidence="1 2" key="1">
    <citation type="journal article" date="2018" name="Int. J. Syst. Evol. Microbiol.">
        <title>Glycomyces paridis sp. nov., isolated from the medicinal plant Paris polyphylla.</title>
        <authorList>
            <person name="Fang X.M."/>
            <person name="Bai J.L."/>
            <person name="Su J."/>
            <person name="Zhao L.L."/>
            <person name="Liu H.Y."/>
            <person name="Ma B.P."/>
            <person name="Zhang Y.Q."/>
            <person name="Yu L.Y."/>
        </authorList>
    </citation>
    <scope>NUCLEOTIDE SEQUENCE [LARGE SCALE GENOMIC DNA]</scope>
    <source>
        <strain evidence="1 2">CPCC 204357</strain>
    </source>
</reference>
<dbReference type="PANTHER" id="PTHR38733:SF1">
    <property type="entry name" value="TYPE IV METHYL-DIRECTED RESTRICTION ENZYME ECOKMCRBC"/>
    <property type="match status" value="1"/>
</dbReference>
<keyword evidence="2" id="KW-1185">Reference proteome</keyword>
<dbReference type="OrthoDB" id="5148566at2"/>
<dbReference type="EMBL" id="STGX01000018">
    <property type="protein sequence ID" value="THV24476.1"/>
    <property type="molecule type" value="Genomic_DNA"/>
</dbReference>
<dbReference type="PANTHER" id="PTHR38733">
    <property type="entry name" value="PROTEIN MCRC"/>
    <property type="match status" value="1"/>
</dbReference>
<dbReference type="RefSeq" id="WP_136531635.1">
    <property type="nucleotide sequence ID" value="NZ_STGX01000018.1"/>
</dbReference>
<gene>
    <name evidence="1" type="ORF">E9998_20900</name>
</gene>
<dbReference type="AlphaFoldDB" id="A0A4V4HN32"/>
<dbReference type="InterPro" id="IPR019292">
    <property type="entry name" value="McrC"/>
</dbReference>
<dbReference type="Pfam" id="PF10117">
    <property type="entry name" value="McrBC"/>
    <property type="match status" value="1"/>
</dbReference>
<keyword evidence="1" id="KW-0540">Nuclease</keyword>
<name>A0A4V4HN32_9ACTN</name>
<protein>
    <submittedName>
        <fullName evidence="1">Restriction endonuclease</fullName>
    </submittedName>
</protein>
<organism evidence="1 2">
    <name type="scientific">Glycomyces paridis</name>
    <dbReference type="NCBI Taxonomy" id="2126555"/>
    <lineage>
        <taxon>Bacteria</taxon>
        <taxon>Bacillati</taxon>
        <taxon>Actinomycetota</taxon>
        <taxon>Actinomycetes</taxon>
        <taxon>Glycomycetales</taxon>
        <taxon>Glycomycetaceae</taxon>
        <taxon>Glycomyces</taxon>
    </lineage>
</organism>
<dbReference type="Proteomes" id="UP000305792">
    <property type="component" value="Unassembled WGS sequence"/>
</dbReference>
<keyword evidence="1" id="KW-0255">Endonuclease</keyword>
<keyword evidence="1" id="KW-0378">Hydrolase</keyword>
<comment type="caution">
    <text evidence="1">The sequence shown here is derived from an EMBL/GenBank/DDBJ whole genome shotgun (WGS) entry which is preliminary data.</text>
</comment>
<evidence type="ECO:0000313" key="2">
    <source>
        <dbReference type="Proteomes" id="UP000305792"/>
    </source>
</evidence>
<sequence length="390" mass="42977">MIEPVVLQEFQHGSEVRAIDQKTAAALAKTELVKVTPVSGGRWRLQTAGKVGSVRIGGLDVHVKPKMGISRLLFLLGYAKNPNFLPEDSPGTAEDDLWPALAESLVRYCERALARGPIRGYASVEATLPLIRGRILVADQIAARPGQSFPLEVRHDDYTADIPENRLLRTALRIMSEVPRLPDGIPGRIARLEAHLREAHFLTGTSSNAAWPLTRLNSHYGDALQIAEIVLRHQSAETGPGGLKVASFVIPVHRVFEDFVAKALREAFARFRVRVDDQVSSYLDEQRTVRIRPDVVTMLDGVPNTVVDAKYKFQDKAGTNGDVFQVVSYCTALGTTTGCLVYAHGVKEAEWQSIRNSPIRVLQYPLDLTAPPASILRSIAELVERLLART</sequence>
<evidence type="ECO:0000313" key="1">
    <source>
        <dbReference type="EMBL" id="THV24476.1"/>
    </source>
</evidence>
<proteinExistence type="predicted"/>
<accession>A0A4V4HN32</accession>
<dbReference type="GO" id="GO:0004519">
    <property type="term" value="F:endonuclease activity"/>
    <property type="evidence" value="ECO:0007669"/>
    <property type="project" value="UniProtKB-KW"/>
</dbReference>